<organism evidence="1 2">
    <name type="scientific">Thermogutta terrifontis</name>
    <dbReference type="NCBI Taxonomy" id="1331910"/>
    <lineage>
        <taxon>Bacteria</taxon>
        <taxon>Pseudomonadati</taxon>
        <taxon>Planctomycetota</taxon>
        <taxon>Planctomycetia</taxon>
        <taxon>Pirellulales</taxon>
        <taxon>Thermoguttaceae</taxon>
        <taxon>Thermogutta</taxon>
    </lineage>
</organism>
<proteinExistence type="predicted"/>
<dbReference type="AlphaFoldDB" id="A0A286RC59"/>
<dbReference type="EMBL" id="CP018477">
    <property type="protein sequence ID" value="ASV73517.1"/>
    <property type="molecule type" value="Genomic_DNA"/>
</dbReference>
<dbReference type="Proteomes" id="UP000215086">
    <property type="component" value="Chromosome"/>
</dbReference>
<name>A0A286RC59_9BACT</name>
<dbReference type="RefSeq" id="WP_095414093.1">
    <property type="nucleotide sequence ID" value="NZ_CP018477.1"/>
</dbReference>
<evidence type="ECO:0000313" key="2">
    <source>
        <dbReference type="Proteomes" id="UP000215086"/>
    </source>
</evidence>
<protein>
    <submittedName>
        <fullName evidence="1">Uncharacterized protein</fullName>
    </submittedName>
</protein>
<gene>
    <name evidence="1" type="ORF">THTE_0915</name>
</gene>
<dbReference type="KEGG" id="ttf:THTE_0915"/>
<sequence>MTQHKSKLRKTTRLFGAVILGVVLGLVLGSVPGCGQKKAEPPPLTEDLKARIQQEDEAITAAEKAQSQLRP</sequence>
<accession>A0A286RC59</accession>
<keyword evidence="2" id="KW-1185">Reference proteome</keyword>
<reference evidence="1 2" key="1">
    <citation type="journal article" name="Front. Microbiol.">
        <title>Sugar Metabolism of the First Thermophilic Planctomycete Thermogutta terrifontis: Comparative Genomic and Transcriptomic Approaches.</title>
        <authorList>
            <person name="Elcheninov A.G."/>
            <person name="Menzel P."/>
            <person name="Gudbergsdottir S.R."/>
            <person name="Slesarev A.I."/>
            <person name="Kadnikov V.V."/>
            <person name="Krogh A."/>
            <person name="Bonch-Osmolovskaya E.A."/>
            <person name="Peng X."/>
            <person name="Kublanov I.V."/>
        </authorList>
    </citation>
    <scope>NUCLEOTIDE SEQUENCE [LARGE SCALE GENOMIC DNA]</scope>
    <source>
        <strain evidence="1 2">R1</strain>
    </source>
</reference>
<evidence type="ECO:0000313" key="1">
    <source>
        <dbReference type="EMBL" id="ASV73517.1"/>
    </source>
</evidence>